<sequence length="520" mass="55335">MTTLSPLSSSLVQILRPPGQPLAAQPRDTPVADRPSSVVSLGNVASDTLSNTYSPRGQLPGQAPVLAWESDSHDTLSKAINTNFNALSIANRFKGLGESLMAQFAEGDTDISQSVRYAGADNAGELKLSQALLHSKADNLVSLNIKTASGKTITFSLSSQSDGLGVQATVDGGTLSDDELKAVGQLSSAFQAAVDGLTAVPPKLDLGGLTRFDSKILASVDLDAKLELANAQQQTLAFHADNQSRTTRMSGADGELSLAVDLKNAAILGEAQQQAKALESYLAQFDRVQERGNAKAPLMDMLKDAFSAMNSHYPQGGAAPEALTRSAADQRLLSGLADFKASIKQTREASNPMRPSEVDSFAYDVAQNTRVGGSSTLDRTVTQYQQSSLSASFHKDLTGARNPALGTTAESQNYLYVQVEDKASSSTHLGYKEGMLTHASVSQSASEDTRTQKYVMGKQVDETFVPRHASARHDYVALLEHAARESTKSRQALEESTLKEALTTMHAAVLLQEDPCALSR</sequence>
<protein>
    <recommendedName>
        <fullName evidence="4">Lactate dehydrogenase</fullName>
    </recommendedName>
</protein>
<evidence type="ECO:0000313" key="2">
    <source>
        <dbReference type="EMBL" id="SDO65488.1"/>
    </source>
</evidence>
<evidence type="ECO:0000313" key="3">
    <source>
        <dbReference type="Proteomes" id="UP000181903"/>
    </source>
</evidence>
<accession>A0ABY0RZD5</accession>
<dbReference type="RefSeq" id="WP_231981914.1">
    <property type="nucleotide sequence ID" value="NZ_JYLI01000033.1"/>
</dbReference>
<dbReference type="Proteomes" id="UP000181903">
    <property type="component" value="Chromosome I"/>
</dbReference>
<proteinExistence type="predicted"/>
<evidence type="ECO:0008006" key="4">
    <source>
        <dbReference type="Google" id="ProtNLM"/>
    </source>
</evidence>
<keyword evidence="3" id="KW-1185">Reference proteome</keyword>
<reference evidence="2 3" key="1">
    <citation type="submission" date="2016-10" db="EMBL/GenBank/DDBJ databases">
        <authorList>
            <person name="Varghese N."/>
            <person name="Submissions S."/>
        </authorList>
    </citation>
    <scope>NUCLEOTIDE SEQUENCE [LARGE SCALE GENOMIC DNA]</scope>
    <source>
        <strain evidence="2 3">BS2776</strain>
    </source>
</reference>
<name>A0ABY0RZD5_9PSED</name>
<dbReference type="EMBL" id="LT629706">
    <property type="protein sequence ID" value="SDO65488.1"/>
    <property type="molecule type" value="Genomic_DNA"/>
</dbReference>
<feature type="region of interest" description="Disordered" evidence="1">
    <location>
        <begin position="18"/>
        <end position="37"/>
    </location>
</feature>
<evidence type="ECO:0000256" key="1">
    <source>
        <dbReference type="SAM" id="MobiDB-lite"/>
    </source>
</evidence>
<organism evidence="2 3">
    <name type="scientific">Pseudomonas poae</name>
    <dbReference type="NCBI Taxonomy" id="200451"/>
    <lineage>
        <taxon>Bacteria</taxon>
        <taxon>Pseudomonadati</taxon>
        <taxon>Pseudomonadota</taxon>
        <taxon>Gammaproteobacteria</taxon>
        <taxon>Pseudomonadales</taxon>
        <taxon>Pseudomonadaceae</taxon>
        <taxon>Pseudomonas</taxon>
    </lineage>
</organism>
<gene>
    <name evidence="2" type="ORF">SAMN04490208_4492</name>
</gene>